<evidence type="ECO:0000313" key="9">
    <source>
        <dbReference type="Proteomes" id="UP000243342"/>
    </source>
</evidence>
<evidence type="ECO:0000259" key="7">
    <source>
        <dbReference type="PROSITE" id="PS50011"/>
    </source>
</evidence>
<dbReference type="InterPro" id="IPR011009">
    <property type="entry name" value="Kinase-like_dom_sf"/>
</dbReference>
<organism evidence="8 9">
    <name type="scientific">Mangrovactinospora gilvigrisea</name>
    <dbReference type="NCBI Taxonomy" id="1428644"/>
    <lineage>
        <taxon>Bacteria</taxon>
        <taxon>Bacillati</taxon>
        <taxon>Actinomycetota</taxon>
        <taxon>Actinomycetes</taxon>
        <taxon>Kitasatosporales</taxon>
        <taxon>Streptomycetaceae</taxon>
        <taxon>Mangrovactinospora</taxon>
    </lineage>
</organism>
<dbReference type="CDD" id="cd14014">
    <property type="entry name" value="STKc_PknB_like"/>
    <property type="match status" value="1"/>
</dbReference>
<feature type="domain" description="Protein kinase" evidence="7">
    <location>
        <begin position="17"/>
        <end position="271"/>
    </location>
</feature>
<evidence type="ECO:0000256" key="4">
    <source>
        <dbReference type="ARBA" id="ARBA00022840"/>
    </source>
</evidence>
<dbReference type="AlphaFoldDB" id="A0A1J7BX30"/>
<dbReference type="InterPro" id="IPR011047">
    <property type="entry name" value="Quinoprotein_ADH-like_sf"/>
</dbReference>
<dbReference type="PROSITE" id="PS50011">
    <property type="entry name" value="PROTEIN_KINASE_DOM"/>
    <property type="match status" value="1"/>
</dbReference>
<dbReference type="InterPro" id="IPR015943">
    <property type="entry name" value="WD40/YVTN_repeat-like_dom_sf"/>
</dbReference>
<dbReference type="InterPro" id="IPR002372">
    <property type="entry name" value="PQQ_rpt_dom"/>
</dbReference>
<comment type="caution">
    <text evidence="8">The sequence shown here is derived from an EMBL/GenBank/DDBJ whole genome shotgun (WGS) entry which is preliminary data.</text>
</comment>
<dbReference type="SMART" id="SM00564">
    <property type="entry name" value="PQQ"/>
    <property type="match status" value="6"/>
</dbReference>
<dbReference type="Gene3D" id="2.130.10.10">
    <property type="entry name" value="YVTN repeat-like/Quinoprotein amine dehydrogenase"/>
    <property type="match status" value="2"/>
</dbReference>
<protein>
    <recommendedName>
        <fullName evidence="7">Protein kinase domain-containing protein</fullName>
    </recommendedName>
</protein>
<feature type="region of interest" description="Disordered" evidence="6">
    <location>
        <begin position="302"/>
        <end position="327"/>
    </location>
</feature>
<keyword evidence="9" id="KW-1185">Reference proteome</keyword>
<dbReference type="SMART" id="SM00220">
    <property type="entry name" value="S_TKc"/>
    <property type="match status" value="1"/>
</dbReference>
<dbReference type="SUPFAM" id="SSF50998">
    <property type="entry name" value="Quinoprotein alcohol dehydrogenase-like"/>
    <property type="match status" value="1"/>
</dbReference>
<dbReference type="InterPro" id="IPR017441">
    <property type="entry name" value="Protein_kinase_ATP_BS"/>
</dbReference>
<dbReference type="EMBL" id="MLCF01000034">
    <property type="protein sequence ID" value="OIV38033.1"/>
    <property type="molecule type" value="Genomic_DNA"/>
</dbReference>
<dbReference type="PROSITE" id="PS00107">
    <property type="entry name" value="PROTEIN_KINASE_ATP"/>
    <property type="match status" value="1"/>
</dbReference>
<dbReference type="SUPFAM" id="SSF56112">
    <property type="entry name" value="Protein kinase-like (PK-like)"/>
    <property type="match status" value="1"/>
</dbReference>
<evidence type="ECO:0000256" key="2">
    <source>
        <dbReference type="ARBA" id="ARBA00022741"/>
    </source>
</evidence>
<keyword evidence="1" id="KW-0808">Transferase</keyword>
<dbReference type="PANTHER" id="PTHR43289:SF34">
    <property type="entry name" value="SERINE_THREONINE-PROTEIN KINASE YBDM-RELATED"/>
    <property type="match status" value="1"/>
</dbReference>
<dbReference type="InterPro" id="IPR000719">
    <property type="entry name" value="Prot_kinase_dom"/>
</dbReference>
<dbReference type="Pfam" id="PF00069">
    <property type="entry name" value="Pkinase"/>
    <property type="match status" value="1"/>
</dbReference>
<dbReference type="InterPro" id="IPR008271">
    <property type="entry name" value="Ser/Thr_kinase_AS"/>
</dbReference>
<evidence type="ECO:0000256" key="5">
    <source>
        <dbReference type="PROSITE-ProRule" id="PRU10141"/>
    </source>
</evidence>
<evidence type="ECO:0000256" key="6">
    <source>
        <dbReference type="SAM" id="MobiDB-lite"/>
    </source>
</evidence>
<dbReference type="InterPro" id="IPR018391">
    <property type="entry name" value="PQQ_b-propeller_rpt"/>
</dbReference>
<dbReference type="Gene3D" id="3.30.200.20">
    <property type="entry name" value="Phosphorylase Kinase, domain 1"/>
    <property type="match status" value="1"/>
</dbReference>
<reference evidence="8 9" key="1">
    <citation type="submission" date="2016-10" db="EMBL/GenBank/DDBJ databases">
        <title>Genome sequence of Streptomyces gilvigriseus MUSC 26.</title>
        <authorList>
            <person name="Lee L.-H."/>
            <person name="Ser H.-L."/>
        </authorList>
    </citation>
    <scope>NUCLEOTIDE SEQUENCE [LARGE SCALE GENOMIC DNA]</scope>
    <source>
        <strain evidence="8 9">MUSC 26</strain>
    </source>
</reference>
<evidence type="ECO:0000313" key="8">
    <source>
        <dbReference type="EMBL" id="OIV38033.1"/>
    </source>
</evidence>
<gene>
    <name evidence="8" type="ORF">BIV57_07920</name>
</gene>
<keyword evidence="3" id="KW-0418">Kinase</keyword>
<dbReference type="GO" id="GO:0005524">
    <property type="term" value="F:ATP binding"/>
    <property type="evidence" value="ECO:0007669"/>
    <property type="project" value="UniProtKB-UniRule"/>
</dbReference>
<dbReference type="STRING" id="1428644.BIV57_07920"/>
<evidence type="ECO:0000256" key="1">
    <source>
        <dbReference type="ARBA" id="ARBA00022679"/>
    </source>
</evidence>
<dbReference type="PANTHER" id="PTHR43289">
    <property type="entry name" value="MITOGEN-ACTIVATED PROTEIN KINASE KINASE KINASE 20-RELATED"/>
    <property type="match status" value="1"/>
</dbReference>
<keyword evidence="4 5" id="KW-0067">ATP-binding</keyword>
<dbReference type="PROSITE" id="PS00108">
    <property type="entry name" value="PROTEIN_KINASE_ST"/>
    <property type="match status" value="1"/>
</dbReference>
<name>A0A1J7BX30_9ACTN</name>
<dbReference type="Gene3D" id="1.10.510.10">
    <property type="entry name" value="Transferase(Phosphotransferase) domain 1"/>
    <property type="match status" value="1"/>
</dbReference>
<proteinExistence type="predicted"/>
<sequence length="722" mass="75339">MAMRELGPGDPQMLGSYRTLRLLGEGGMGRVYLARSPGGRTVAVKVVRPELAGDEDFRARFAREVETARAVSGTYTAPVVDADVTAAVPWLATAYVLGPSLEDAIAAHGPLPEDSLRALGSGLAEALTEIHAAGLIHRDLKPSNVLLDVAGPRVIDFGIARAVDGDGYTRTGLVVGSPGYMSPEQAQGERVGVASDVFSLGAVLVYAATGNGPFKAPNSAAQLYKVVHEDPDTTGIPDSLLPVIRACLAKDPSQRPSPSQLAGPEGAAPLLSASGGWLPAPVASAIVSHASRVMRLEAPSGPSAVATTLTPSGASTATVPPRSSPSRRRLLTAGIAGGGLVAVGGGTAWAYAATAPKPKPKPKPPRKPGQAPLATWRKTMIPVDGAFTVHGHVLVAPLDTGSGSVALVAYDIARGRQLWTSGAHIFGYNPPWVVQGTVPAVTDTSTGYGIGCYDLISGHQRGTYQPAGGYAVNRVVAADSRLVYCSERTPSAAYPMRITGFEPLTGRVAWSTPPVPDPKGTADEMGGTVIGDVLAYRSEQPDSYRLWARSTKDGSLLWSRERHSGGVAALKPCAGNLLIVDGADAATSLTVCDPSTGKTVWTAENRHGATFSAPAVADGRVYVRQGQLLVAMDPRTGRRIWETLLASEVDEQMVLAAGNGMVYLADYIRDGVQAFDGATGRHQWTYSYPGDFTGNSGDFHLATGAGAFFIALSTNLYRLPPR</sequence>
<accession>A0A1J7BX30</accession>
<feature type="binding site" evidence="5">
    <location>
        <position position="45"/>
    </location>
    <ligand>
        <name>ATP</name>
        <dbReference type="ChEBI" id="CHEBI:30616"/>
    </ligand>
</feature>
<keyword evidence="2 5" id="KW-0547">Nucleotide-binding</keyword>
<feature type="compositionally biased region" description="Polar residues" evidence="6">
    <location>
        <begin position="305"/>
        <end position="318"/>
    </location>
</feature>
<dbReference type="Pfam" id="PF13360">
    <property type="entry name" value="PQQ_2"/>
    <property type="match status" value="2"/>
</dbReference>
<evidence type="ECO:0000256" key="3">
    <source>
        <dbReference type="ARBA" id="ARBA00022777"/>
    </source>
</evidence>
<dbReference type="GO" id="GO:0004674">
    <property type="term" value="F:protein serine/threonine kinase activity"/>
    <property type="evidence" value="ECO:0007669"/>
    <property type="project" value="TreeGrafter"/>
</dbReference>
<dbReference type="Proteomes" id="UP000243342">
    <property type="component" value="Unassembled WGS sequence"/>
</dbReference>